<feature type="domain" description="Abnormal spindle-like microcephaly-associated protein ASH" evidence="8">
    <location>
        <begin position="698"/>
        <end position="779"/>
    </location>
</feature>
<dbReference type="InterPro" id="IPR015943">
    <property type="entry name" value="WD40/YVTN_repeat-like_dom_sf"/>
</dbReference>
<dbReference type="NCBIfam" id="NF012200">
    <property type="entry name" value="choice_anch_D"/>
    <property type="match status" value="3"/>
</dbReference>
<keyword evidence="5" id="KW-0966">Cell projection</keyword>
<dbReference type="InterPro" id="IPR002372">
    <property type="entry name" value="PQQ_rpt_dom"/>
</dbReference>
<dbReference type="InterPro" id="IPR011047">
    <property type="entry name" value="Quinoprotein_ADH-like_sf"/>
</dbReference>
<dbReference type="Gene3D" id="2.130.10.10">
    <property type="entry name" value="YVTN repeat-like/Quinoprotein amine dehydrogenase"/>
    <property type="match status" value="1"/>
</dbReference>
<evidence type="ECO:0000259" key="9">
    <source>
        <dbReference type="Pfam" id="PF22544"/>
    </source>
</evidence>
<dbReference type="OrthoDB" id="3304767at2"/>
<dbReference type="Pfam" id="PF22544">
    <property type="entry name" value="HYDIN_VesB_CFA65-like_Ig"/>
    <property type="match status" value="1"/>
</dbReference>
<dbReference type="Gene3D" id="2.60.120.200">
    <property type="match status" value="2"/>
</dbReference>
<gene>
    <name evidence="10" type="ORF">EOT10_20515</name>
</gene>
<dbReference type="InterPro" id="IPR051136">
    <property type="entry name" value="Intracellular_Lectin-GPT"/>
</dbReference>
<evidence type="ECO:0000259" key="7">
    <source>
        <dbReference type="Pfam" id="PF13360"/>
    </source>
</evidence>
<proteinExistence type="predicted"/>
<evidence type="ECO:0000256" key="5">
    <source>
        <dbReference type="ARBA" id="ARBA00023273"/>
    </source>
</evidence>
<reference evidence="10 11" key="1">
    <citation type="submission" date="2019-01" db="EMBL/GenBank/DDBJ databases">
        <title>Genome sequences of Streptomyces and Rhizobium isolates collected from root and soil.</title>
        <authorList>
            <person name="Chhettri S."/>
            <person name="Sevigny J.L."/>
            <person name="Sen A."/>
            <person name="Ennis N."/>
            <person name="Tisa L."/>
        </authorList>
    </citation>
    <scope>NUCLEOTIDE SEQUENCE [LARGE SCALE GENOMIC DNA]</scope>
    <source>
        <strain evidence="10 11">San01</strain>
    </source>
</reference>
<dbReference type="InterPro" id="IPR053879">
    <property type="entry name" value="HYDIN_VesB_CFA65-like_Ig"/>
</dbReference>
<dbReference type="SUPFAM" id="SSF49899">
    <property type="entry name" value="Concanavalin A-like lectins/glucanases"/>
    <property type="match status" value="2"/>
</dbReference>
<dbReference type="EMBL" id="RZYA01000009">
    <property type="protein sequence ID" value="RVU22862.1"/>
    <property type="molecule type" value="Genomic_DNA"/>
</dbReference>
<feature type="region of interest" description="Disordered" evidence="6">
    <location>
        <begin position="17"/>
        <end position="42"/>
    </location>
</feature>
<dbReference type="Gene3D" id="2.60.40.10">
    <property type="entry name" value="Immunoglobulins"/>
    <property type="match status" value="3"/>
</dbReference>
<feature type="domain" description="Pyrrolo-quinoline quinone repeat" evidence="7">
    <location>
        <begin position="134"/>
        <end position="259"/>
    </location>
</feature>
<dbReference type="InterPro" id="IPR018391">
    <property type="entry name" value="PQQ_b-propeller_rpt"/>
</dbReference>
<dbReference type="GO" id="GO:0005975">
    <property type="term" value="P:carbohydrate metabolic process"/>
    <property type="evidence" value="ECO:0007669"/>
    <property type="project" value="UniProtKB-ARBA"/>
</dbReference>
<accession>A0A437PKS4</accession>
<dbReference type="Pfam" id="PF15780">
    <property type="entry name" value="ASH"/>
    <property type="match status" value="2"/>
</dbReference>
<evidence type="ECO:0000256" key="4">
    <source>
        <dbReference type="ARBA" id="ARBA00023069"/>
    </source>
</evidence>
<dbReference type="GO" id="GO:0005737">
    <property type="term" value="C:cytoplasm"/>
    <property type="evidence" value="ECO:0007669"/>
    <property type="project" value="UniProtKB-SubCell"/>
</dbReference>
<comment type="caution">
    <text evidence="10">The sequence shown here is derived from an EMBL/GenBank/DDBJ whole genome shotgun (WGS) entry which is preliminary data.</text>
</comment>
<evidence type="ECO:0000313" key="11">
    <source>
        <dbReference type="Proteomes" id="UP000283128"/>
    </source>
</evidence>
<dbReference type="SMART" id="SM00564">
    <property type="entry name" value="PQQ"/>
    <property type="match status" value="2"/>
</dbReference>
<dbReference type="Proteomes" id="UP000283128">
    <property type="component" value="Unassembled WGS sequence"/>
</dbReference>
<feature type="domain" description="Abnormal spindle-like microcephaly-associated protein ASH" evidence="8">
    <location>
        <begin position="602"/>
        <end position="678"/>
    </location>
</feature>
<dbReference type="InterPro" id="IPR013320">
    <property type="entry name" value="ConA-like_dom_sf"/>
</dbReference>
<feature type="region of interest" description="Disordered" evidence="6">
    <location>
        <begin position="79"/>
        <end position="99"/>
    </location>
</feature>
<evidence type="ECO:0000256" key="3">
    <source>
        <dbReference type="ARBA" id="ARBA00022490"/>
    </source>
</evidence>
<evidence type="ECO:0000256" key="2">
    <source>
        <dbReference type="ARBA" id="ARBA00004496"/>
    </source>
</evidence>
<dbReference type="PANTHER" id="PTHR12223">
    <property type="entry name" value="VESICULAR MANNOSE-BINDING LECTIN"/>
    <property type="match status" value="1"/>
</dbReference>
<evidence type="ECO:0000313" key="10">
    <source>
        <dbReference type="EMBL" id="RVU22862.1"/>
    </source>
</evidence>
<dbReference type="InterPro" id="IPR013783">
    <property type="entry name" value="Ig-like_fold"/>
</dbReference>
<evidence type="ECO:0000256" key="1">
    <source>
        <dbReference type="ARBA" id="ARBA00004138"/>
    </source>
</evidence>
<name>A0A437PKS4_9ACTN</name>
<dbReference type="Pfam" id="PF13360">
    <property type="entry name" value="PQQ_2"/>
    <property type="match status" value="1"/>
</dbReference>
<evidence type="ECO:0000256" key="6">
    <source>
        <dbReference type="SAM" id="MobiDB-lite"/>
    </source>
</evidence>
<sequence>MNYAARTHRVRTNVRPATPTMAVGGTGRSPPSRTHRGGEMPKPWGRRFRHHLLALISGCLLLTAGGALPSDAATARTAEVPTAAPARKAEVPTAAPARKADVSTVSFNNLRTGWDQNEPGLAPSQVSSSDFGQQFSTAVDGQVYAQPLVAGKTVVAATENAKVYGLDSATGKINWTKDVGPFWPASAIGCGDLTPNLGVTSTPVYDPATQTVYLTAKTNDGPDTSHPNWYVHALDASTGAERSGWPVKVQGAPVNDLAHPFNAFTAGQRPGLLLMNGTVYAGFASHCDIGPYVGYVLGVSTTTRKTTLWATEDSSANGKAGIWMSGGGLVSDGPGRILLSTGNGVSPAPGPGSSPPGQLAESVVRLGVNSDGTMSARDFFSPSNAPTLDQNDTDLGSGGPTALPDPVFGTSAHPHLMVQIGKDGRLFLLDRDNLGGRSQGAGGSDAVLATFGPYEGVWGHPAAYGAEGGYVYTIGSGGPLRAFAYGVNGAGQPALTNTGTSTGTFGYTSGSPVVTSTGITAGSALVWTIYSRGSNGAGGELRAYDAVPVGGTLNLRYSVPIGTASKFSVPATDGGRVYVGTRDGHVLAFGRPAATALNGSPVDFGQVAVGTTGHATAKVTATRDVTISAVKTPSGSRFSAAPTGLPVTLHAGDTYSVPVSFAPTTAGADSSVLTFTTDLGDIGFGLTGYGTQSQLTASPSQLAFGTVATGTTKTLGVTFTNTGTSAETVSASTPPSSPFSAVGLPANGSVVPPQQSVTVQVKYAPTTAGDNTGSLSVTSTSGTSTVQLTGTAVTGQAHLTVTPTSTAFGSVAVGKSVTKTFDISNTGNIPLTITKAAPPTAPFHVTNPVSEGQVIGPDDVIHQSVTFSPTAVSAASGAYQLTSDDGRGPQNEALTGMGTAAGGVTVPTPGAGGWKLNGSAKLSGNDLQLTQTGTHQAGSGVFPVAVTTDGLKATFTTDIGGGTGADGLTFGLLDPAKNTSSALGTDGGGLGWGGKAGVAITFDTYRNSGDPSANFVGITTSSTNTGFTYAATSTSAPDLRSGPHAVAVSITGKTLTVSMDGTQLLKTTVPSLTPTALLAFTGGTGGLTDIHTVRDAAITASSYVPGPSSWTFNGAAAASGTDLVLTQPVQNTKGSAVQSSPVASAGLKVSFKSTIGGGTGADGLALMLLDPSKTSPAALGLGGGGLGYAGLPGIAVTLDTHRNTGDPSANFVGVATGGNGSPFQYAATSTAVPALRTGTHTVVVSVTTAGHLLVKVDGTQVIDTAVTLPKNVLVGFAGATGGLTDKHTVGGVSITY</sequence>
<protein>
    <submittedName>
        <fullName evidence="10">Choice-of-anchor D domain-containing protein</fullName>
    </submittedName>
</protein>
<evidence type="ECO:0000259" key="8">
    <source>
        <dbReference type="Pfam" id="PF15780"/>
    </source>
</evidence>
<dbReference type="SUPFAM" id="SSF50998">
    <property type="entry name" value="Quinoprotein alcohol dehydrogenase-like"/>
    <property type="match status" value="1"/>
</dbReference>
<keyword evidence="3" id="KW-0963">Cytoplasm</keyword>
<organism evidence="10 11">
    <name type="scientific">Streptomyces antnestii</name>
    <dbReference type="NCBI Taxonomy" id="2494256"/>
    <lineage>
        <taxon>Bacteria</taxon>
        <taxon>Bacillati</taxon>
        <taxon>Actinomycetota</taxon>
        <taxon>Actinomycetes</taxon>
        <taxon>Kitasatosporales</taxon>
        <taxon>Streptomycetaceae</taxon>
        <taxon>Streptomyces</taxon>
    </lineage>
</organism>
<keyword evidence="11" id="KW-1185">Reference proteome</keyword>
<feature type="domain" description="HYDIN/VesB/CFA65-like Ig-like" evidence="9">
    <location>
        <begin position="798"/>
        <end position="889"/>
    </location>
</feature>
<comment type="subcellular location">
    <subcellularLocation>
        <location evidence="1">Cell projection</location>
        <location evidence="1">Cilium</location>
    </subcellularLocation>
    <subcellularLocation>
        <location evidence="2">Cytoplasm</location>
    </subcellularLocation>
</comment>
<dbReference type="InterPro" id="IPR031549">
    <property type="entry name" value="ASH"/>
</dbReference>
<keyword evidence="4" id="KW-0969">Cilium</keyword>